<dbReference type="EC" id="6.3.2.2" evidence="10"/>
<evidence type="ECO:0000256" key="6">
    <source>
        <dbReference type="ARBA" id="ARBA00022741"/>
    </source>
</evidence>
<comment type="similarity">
    <text evidence="10">Belongs to the glutamate--cysteine ligase type 2 family. EgtA subfamily.</text>
</comment>
<evidence type="ECO:0000256" key="9">
    <source>
        <dbReference type="ARBA" id="ARBA00023157"/>
    </source>
</evidence>
<evidence type="ECO:0000256" key="11">
    <source>
        <dbReference type="PIRSR" id="PIRSR017901-50"/>
    </source>
</evidence>
<dbReference type="InterPro" id="IPR006336">
    <property type="entry name" value="GCS2"/>
</dbReference>
<dbReference type="InterPro" id="IPR011556">
    <property type="entry name" value="Glut_cys_lig_pln_type"/>
</dbReference>
<comment type="pathway">
    <text evidence="1">Sulfur metabolism; glutathione biosynthesis; glutathione from L-cysteine and L-glutamate: step 1/2.</text>
</comment>
<evidence type="ECO:0000256" key="10">
    <source>
        <dbReference type="PIRNR" id="PIRNR017901"/>
    </source>
</evidence>
<keyword evidence="13" id="KW-1185">Reference proteome</keyword>
<evidence type="ECO:0000256" key="7">
    <source>
        <dbReference type="ARBA" id="ARBA00022840"/>
    </source>
</evidence>
<organism evidence="12 13">
    <name type="scientific">Sphingomonas oligophenolica</name>
    <dbReference type="NCBI Taxonomy" id="301154"/>
    <lineage>
        <taxon>Bacteria</taxon>
        <taxon>Pseudomonadati</taxon>
        <taxon>Pseudomonadota</taxon>
        <taxon>Alphaproteobacteria</taxon>
        <taxon>Sphingomonadales</taxon>
        <taxon>Sphingomonadaceae</taxon>
        <taxon>Sphingomonas</taxon>
    </lineage>
</organism>
<keyword evidence="8" id="KW-0809">Transit peptide</keyword>
<dbReference type="InterPro" id="IPR014746">
    <property type="entry name" value="Gln_synth/guanido_kin_cat_dom"/>
</dbReference>
<evidence type="ECO:0000256" key="1">
    <source>
        <dbReference type="ARBA" id="ARBA00005006"/>
    </source>
</evidence>
<dbReference type="EMBL" id="RCZK01000004">
    <property type="protein sequence ID" value="TPG13034.1"/>
    <property type="molecule type" value="Genomic_DNA"/>
</dbReference>
<proteinExistence type="inferred from homology"/>
<dbReference type="GO" id="GO:0006750">
    <property type="term" value="P:glutathione biosynthetic process"/>
    <property type="evidence" value="ECO:0007669"/>
    <property type="project" value="UniProtKB-UniRule"/>
</dbReference>
<evidence type="ECO:0000256" key="8">
    <source>
        <dbReference type="ARBA" id="ARBA00022946"/>
    </source>
</evidence>
<dbReference type="GO" id="GO:0005524">
    <property type="term" value="F:ATP binding"/>
    <property type="evidence" value="ECO:0007669"/>
    <property type="project" value="UniProtKB-UniRule"/>
</dbReference>
<comment type="caution">
    <text evidence="12">The sequence shown here is derived from an EMBL/GenBank/DDBJ whole genome shotgun (WGS) entry which is preliminary data.</text>
</comment>
<evidence type="ECO:0000256" key="4">
    <source>
        <dbReference type="ARBA" id="ARBA00022598"/>
    </source>
</evidence>
<dbReference type="Gene3D" id="3.30.590.20">
    <property type="match status" value="1"/>
</dbReference>
<feature type="disulfide bond" evidence="11">
    <location>
        <begin position="114"/>
        <end position="334"/>
    </location>
</feature>
<evidence type="ECO:0000313" key="13">
    <source>
        <dbReference type="Proteomes" id="UP000318413"/>
    </source>
</evidence>
<dbReference type="PANTHER" id="PTHR34378:SF1">
    <property type="entry name" value="GLUTAMATE--CYSTEINE LIGASE, CHLOROPLASTIC"/>
    <property type="match status" value="1"/>
</dbReference>
<dbReference type="OrthoDB" id="9780152at2"/>
<dbReference type="PANTHER" id="PTHR34378">
    <property type="entry name" value="GLUTAMATE--CYSTEINE LIGASE, CHLOROPLASTIC"/>
    <property type="match status" value="1"/>
</dbReference>
<comment type="function">
    <text evidence="10">Catalyzes the synthesis of gamma-glutamylcysteine (gamma-GC).</text>
</comment>
<name>A0A502CK62_9SPHN</name>
<keyword evidence="5" id="KW-0317">Glutathione biosynthesis</keyword>
<evidence type="ECO:0000256" key="3">
    <source>
        <dbReference type="ARBA" id="ARBA00011153"/>
    </source>
</evidence>
<keyword evidence="7 10" id="KW-0067">ATP-binding</keyword>
<sequence>MTTKTVSDSNSATIESRDQLIASFAVGEKPADRWKIGTEHEKFVYATKDHHAPSWGEPGGIRALLIELEQFGWKPVLEGGNLIALTGADGSVSLEPAGQFELSGAPLDNLHQTCAETGRHLEQVKAAGEKLGIGFLGLGMWPDKRRSELPIMPKGRYAIMLRHMPRVGTMGLDMMLRTCTIQVNLDYESEADMVKKFRVGLALQPLATALFANSPFTEGRPNGMLSYRSHIWSDTDPHRTGMLPFVFEDGFGYERYADYALDVPMYFVYREGHYIDAAGLSFRDFLKGELAVLPGEKPTLDDWNDHLSTAFPEVRLKTFLEMRGADGGPWNKICALPALWVGLLYDDAALDAAWDLVKDWDIGERQALRDAVPKLALDAPLPSGGKLKDIAGAVLDIAGAGLTARARTNAAGDNESGFLDPLREIVRTGKVPAQTLLDRYHGAWSGDVSRVYAEESF</sequence>
<dbReference type="NCBIfam" id="TIGR01436">
    <property type="entry name" value="glu_cys_lig_pln"/>
    <property type="match status" value="1"/>
</dbReference>
<protein>
    <recommendedName>
        <fullName evidence="10">Glutamate--cysteine ligase</fullName>
        <ecNumber evidence="10">6.3.2.2</ecNumber>
    </recommendedName>
</protein>
<gene>
    <name evidence="12" type="ORF">EAH84_06325</name>
</gene>
<keyword evidence="4 10" id="KW-0436">Ligase</keyword>
<dbReference type="PIRSF" id="PIRSF017901">
    <property type="entry name" value="GCL"/>
    <property type="match status" value="1"/>
</dbReference>
<dbReference type="InterPro" id="IPR035434">
    <property type="entry name" value="GCL_bact_plant"/>
</dbReference>
<evidence type="ECO:0000256" key="5">
    <source>
        <dbReference type="ARBA" id="ARBA00022684"/>
    </source>
</evidence>
<dbReference type="Pfam" id="PF04107">
    <property type="entry name" value="GCS2"/>
    <property type="match status" value="1"/>
</dbReference>
<accession>A0A502CK62</accession>
<comment type="catalytic activity">
    <reaction evidence="10">
        <text>L-cysteine + L-glutamate + ATP = gamma-L-glutamyl-L-cysteine + ADP + phosphate + H(+)</text>
        <dbReference type="Rhea" id="RHEA:13285"/>
        <dbReference type="ChEBI" id="CHEBI:15378"/>
        <dbReference type="ChEBI" id="CHEBI:29985"/>
        <dbReference type="ChEBI" id="CHEBI:30616"/>
        <dbReference type="ChEBI" id="CHEBI:35235"/>
        <dbReference type="ChEBI" id="CHEBI:43474"/>
        <dbReference type="ChEBI" id="CHEBI:58173"/>
        <dbReference type="ChEBI" id="CHEBI:456216"/>
        <dbReference type="EC" id="6.3.2.2"/>
    </reaction>
</comment>
<evidence type="ECO:0000256" key="2">
    <source>
        <dbReference type="ARBA" id="ARBA00010253"/>
    </source>
</evidence>
<dbReference type="GO" id="GO:0004357">
    <property type="term" value="F:glutamate-cysteine ligase activity"/>
    <property type="evidence" value="ECO:0007669"/>
    <property type="project" value="UniProtKB-UniRule"/>
</dbReference>
<dbReference type="SUPFAM" id="SSF55931">
    <property type="entry name" value="Glutamine synthetase/guanido kinase"/>
    <property type="match status" value="1"/>
</dbReference>
<dbReference type="AlphaFoldDB" id="A0A502CK62"/>
<keyword evidence="9 11" id="KW-1015">Disulfide bond</keyword>
<reference evidence="12 13" key="1">
    <citation type="journal article" date="2019" name="Environ. Microbiol.">
        <title>Species interactions and distinct microbial communities in high Arctic permafrost affected cryosols are associated with the CH4 and CO2 gas fluxes.</title>
        <authorList>
            <person name="Altshuler I."/>
            <person name="Hamel J."/>
            <person name="Turney S."/>
            <person name="Magnuson E."/>
            <person name="Levesque R."/>
            <person name="Greer C."/>
            <person name="Whyte L.G."/>
        </authorList>
    </citation>
    <scope>NUCLEOTIDE SEQUENCE [LARGE SCALE GENOMIC DNA]</scope>
    <source>
        <strain evidence="12 13">S5.1</strain>
    </source>
</reference>
<keyword evidence="6 10" id="KW-0547">Nucleotide-binding</keyword>
<dbReference type="RefSeq" id="WP_140869460.1">
    <property type="nucleotide sequence ID" value="NZ_RCZK01000004.1"/>
</dbReference>
<comment type="subunit">
    <text evidence="3">Homodimer or monomer when oxidized or reduced, respectively.</text>
</comment>
<evidence type="ECO:0000313" key="12">
    <source>
        <dbReference type="EMBL" id="TPG13034.1"/>
    </source>
</evidence>
<dbReference type="Proteomes" id="UP000318413">
    <property type="component" value="Unassembled WGS sequence"/>
</dbReference>
<comment type="similarity">
    <text evidence="2">Belongs to the carboxylate-amine ligase family. Glutamate--cysteine ligase type 2 subfamily.</text>
</comment>